<dbReference type="InterPro" id="IPR008513">
    <property type="entry name" value="tRNA(Met)_cyd_acetate_ligase"/>
</dbReference>
<feature type="binding site" evidence="3">
    <location>
        <begin position="7"/>
        <end position="20"/>
    </location>
    <ligand>
        <name>ATP</name>
        <dbReference type="ChEBI" id="CHEBI:30616"/>
    </ligand>
</feature>
<dbReference type="AlphaFoldDB" id="A0A0U9HGA5"/>
<dbReference type="EMBL" id="BBXV01000032">
    <property type="protein sequence ID" value="GAQ18822.1"/>
    <property type="molecule type" value="Genomic_DNA"/>
</dbReference>
<feature type="binding site" evidence="3">
    <location>
        <position position="101"/>
    </location>
    <ligand>
        <name>ATP</name>
        <dbReference type="ChEBI" id="CHEBI:30616"/>
    </ligand>
</feature>
<dbReference type="RefSeq" id="WP_058950677.1">
    <property type="nucleotide sequence ID" value="NZ_BBXV01000032.1"/>
</dbReference>
<evidence type="ECO:0000313" key="5">
    <source>
        <dbReference type="Proteomes" id="UP000052946"/>
    </source>
</evidence>
<dbReference type="NCBIfam" id="NF010192">
    <property type="entry name" value="PRK13671.1"/>
    <property type="match status" value="1"/>
</dbReference>
<dbReference type="GO" id="GO:0016740">
    <property type="term" value="F:transferase activity"/>
    <property type="evidence" value="ECO:0007669"/>
    <property type="project" value="UniProtKB-KW"/>
</dbReference>
<keyword evidence="3" id="KW-0694">RNA-binding</keyword>
<keyword evidence="3" id="KW-0067">ATP-binding</keyword>
<comment type="caution">
    <text evidence="3">Lacks conserved residue(s) required for the propagation of feature annotation.</text>
</comment>
<dbReference type="OrthoDB" id="9769796at2"/>
<dbReference type="GO" id="GO:0006400">
    <property type="term" value="P:tRNA modification"/>
    <property type="evidence" value="ECO:0007669"/>
    <property type="project" value="UniProtKB-UniRule"/>
</dbReference>
<dbReference type="GO" id="GO:0000049">
    <property type="term" value="F:tRNA binding"/>
    <property type="evidence" value="ECO:0007669"/>
    <property type="project" value="UniProtKB-KW"/>
</dbReference>
<comment type="function">
    <text evidence="3">Catalyzes the formation of N(4)-acetylcytidine (ac(4)C) at the wobble position of elongator tRNA(Met), using acetate and ATP as substrates. First activates an acetate ion to form acetyladenylate (Ac-AMP) and then transfers the acetyl group to tRNA to form ac(4)C34.</text>
</comment>
<evidence type="ECO:0000313" key="4">
    <source>
        <dbReference type="EMBL" id="GAQ18822.1"/>
    </source>
</evidence>
<keyword evidence="2 3" id="KW-0819">tRNA processing</keyword>
<keyword evidence="3" id="KW-0820">tRNA-binding</keyword>
<keyword evidence="4" id="KW-0808">Transferase</keyword>
<keyword evidence="3" id="KW-0547">Nucleotide-binding</keyword>
<comment type="similarity">
    <text evidence="3">Belongs to the TmcAL family.</text>
</comment>
<keyword evidence="1 3" id="KW-0436">Ligase</keyword>
<accession>A0A0U9HGA5</accession>
<dbReference type="SUPFAM" id="SSF52374">
    <property type="entry name" value="Nucleotidylyl transferase"/>
    <property type="match status" value="1"/>
</dbReference>
<dbReference type="HAMAP" id="MF_01539">
    <property type="entry name" value="TmcAL"/>
    <property type="match status" value="1"/>
</dbReference>
<dbReference type="InterPro" id="IPR014729">
    <property type="entry name" value="Rossmann-like_a/b/a_fold"/>
</dbReference>
<reference evidence="4 5" key="2">
    <citation type="journal article" date="2016" name="Genome Announc.">
        <title>Draft Genome Sequence of Oceanobacillus picturae Heshi-B3, Isolated from Fermented Rice Bran in a Traditional Japanese Seafood Dish.</title>
        <authorList>
            <person name="Akuzawa S."/>
            <person name="Nagaoka J."/>
            <person name="Kanekatsu M."/>
            <person name="Kanesaki Y."/>
            <person name="Suzuki T."/>
        </authorList>
    </citation>
    <scope>NUCLEOTIDE SEQUENCE [LARGE SCALE GENOMIC DNA]</scope>
    <source>
        <strain evidence="4 5">Heshi-B3</strain>
    </source>
</reference>
<dbReference type="Proteomes" id="UP000052946">
    <property type="component" value="Unassembled WGS sequence"/>
</dbReference>
<comment type="caution">
    <text evidence="4">The sequence shown here is derived from an EMBL/GenBank/DDBJ whole genome shotgun (WGS) entry which is preliminary data.</text>
</comment>
<feature type="binding site" evidence="3">
    <location>
        <position position="187"/>
    </location>
    <ligand>
        <name>ATP</name>
        <dbReference type="ChEBI" id="CHEBI:30616"/>
    </ligand>
</feature>
<dbReference type="GO" id="GO:0016879">
    <property type="term" value="F:ligase activity, forming carbon-nitrogen bonds"/>
    <property type="evidence" value="ECO:0007669"/>
    <property type="project" value="UniProtKB-UniRule"/>
</dbReference>
<dbReference type="Gene3D" id="3.40.50.620">
    <property type="entry name" value="HUPs"/>
    <property type="match status" value="1"/>
</dbReference>
<keyword evidence="3" id="KW-0963">Cytoplasm</keyword>
<dbReference type="GO" id="GO:0005737">
    <property type="term" value="C:cytoplasm"/>
    <property type="evidence" value="ECO:0007669"/>
    <property type="project" value="UniProtKB-SubCell"/>
</dbReference>
<proteinExistence type="inferred from homology"/>
<comment type="subcellular location">
    <subcellularLocation>
        <location evidence="3">Cytoplasm</location>
    </subcellularLocation>
</comment>
<protein>
    <recommendedName>
        <fullName evidence="3">tRNA(Met) cytidine acetate ligase</fullName>
        <ecNumber evidence="3">6.3.4.-</ecNumber>
    </recommendedName>
</protein>
<dbReference type="Pfam" id="PF05636">
    <property type="entry name" value="HIGH_NTase1"/>
    <property type="match status" value="1"/>
</dbReference>
<dbReference type="PANTHER" id="PTHR37825">
    <property type="entry name" value="TRNA(MET) CYTIDINE ACETATE LIGASE"/>
    <property type="match status" value="1"/>
</dbReference>
<gene>
    <name evidence="3" type="primary">tmcAL</name>
    <name evidence="4" type="ORF">OPHB3_2778</name>
</gene>
<dbReference type="GO" id="GO:0005524">
    <property type="term" value="F:ATP binding"/>
    <property type="evidence" value="ECO:0007669"/>
    <property type="project" value="UniProtKB-KW"/>
</dbReference>
<reference evidence="5" key="1">
    <citation type="submission" date="2015-07" db="EMBL/GenBank/DDBJ databases">
        <title>Draft Genome Sequence of Oceanobacillus picturae Heshi-B3 that Was Isolated from Fermented Rice Bran with Aging Salted Mackerel, Which Was Named Heshiko as Traditional Fermented Seafood in Japan.</title>
        <authorList>
            <person name="Akuzawa S."/>
            <person name="Nakagawa J."/>
            <person name="Kanekatsu T."/>
            <person name="Kanesaki Y."/>
            <person name="Suzuki T."/>
        </authorList>
    </citation>
    <scope>NUCLEOTIDE SEQUENCE [LARGE SCALE GENOMIC DNA]</scope>
    <source>
        <strain evidence="5">Heshi-B3</strain>
    </source>
</reference>
<evidence type="ECO:0000256" key="3">
    <source>
        <dbReference type="HAMAP-Rule" id="MF_01539"/>
    </source>
</evidence>
<comment type="catalytic activity">
    <reaction evidence="3">
        <text>cytidine(34) in elongator tRNA(Met) + acetate + ATP = N(4)-acetylcytidine(34) in elongator tRNA(Met) + AMP + diphosphate</text>
        <dbReference type="Rhea" id="RHEA:58144"/>
        <dbReference type="Rhea" id="RHEA-COMP:10693"/>
        <dbReference type="Rhea" id="RHEA-COMP:10694"/>
        <dbReference type="ChEBI" id="CHEBI:30089"/>
        <dbReference type="ChEBI" id="CHEBI:30616"/>
        <dbReference type="ChEBI" id="CHEBI:33019"/>
        <dbReference type="ChEBI" id="CHEBI:74900"/>
        <dbReference type="ChEBI" id="CHEBI:82748"/>
        <dbReference type="ChEBI" id="CHEBI:456215"/>
    </reaction>
</comment>
<sequence length="405" mass="45509">MQACGLVVEYNPFHNGHAYHIQEARKASDADCIIAVMSGDFLQRGEPAIIDKFSRAKAALLSGVDIVIELPFAFAVQSSDLFAKGAIHTLHEIGVSSICFGSESGNASDFTNSYEYLKGSQALYRTTLKAGLAKGFSFPEASRHAYQEIGLSEDSMDLTKPNNILGYSYVKTILKNEYKIEPLTIKRTNSGYHDEAITGSIASATSIRKALNEHNAITNQVANAIPTSTIEQLTEYKSKSGQWHTWEHYFHLLQYRVMTMTPGELANIHGVEEGLEHRIKKTAMHARSFHEWVEAVKTKRYTWTRLQRIFVFILANVRKEEIAPLVSNHSVPYVRLLGLTKNGQAYLNKAKKQMNVPLVSKLSRQDNPLLQLEERASNAYYSILTPAIRHKLKKQELMPPLLINK</sequence>
<feature type="binding site" evidence="3">
    <location>
        <position position="162"/>
    </location>
    <ligand>
        <name>ATP</name>
        <dbReference type="ChEBI" id="CHEBI:30616"/>
    </ligand>
</feature>
<dbReference type="EC" id="6.3.4.-" evidence="3"/>
<name>A0A0U9HGA5_9BACI</name>
<evidence type="ECO:0000256" key="1">
    <source>
        <dbReference type="ARBA" id="ARBA00022598"/>
    </source>
</evidence>
<dbReference type="NCBIfam" id="NF010191">
    <property type="entry name" value="PRK13670.1"/>
    <property type="match status" value="1"/>
</dbReference>
<organism evidence="4 5">
    <name type="scientific">Oceanobacillus picturae</name>
    <dbReference type="NCBI Taxonomy" id="171693"/>
    <lineage>
        <taxon>Bacteria</taxon>
        <taxon>Bacillati</taxon>
        <taxon>Bacillota</taxon>
        <taxon>Bacilli</taxon>
        <taxon>Bacillales</taxon>
        <taxon>Bacillaceae</taxon>
        <taxon>Oceanobacillus</taxon>
    </lineage>
</organism>
<dbReference type="PANTHER" id="PTHR37825:SF1">
    <property type="entry name" value="TRNA(MET) CYTIDINE ACETATE LIGASE"/>
    <property type="match status" value="1"/>
</dbReference>
<evidence type="ECO:0000256" key="2">
    <source>
        <dbReference type="ARBA" id="ARBA00022694"/>
    </source>
</evidence>